<evidence type="ECO:0000256" key="6">
    <source>
        <dbReference type="SAM" id="MobiDB-lite"/>
    </source>
</evidence>
<dbReference type="SUPFAM" id="SSF88659">
    <property type="entry name" value="Sigma3 and sigma4 domains of RNA polymerase sigma factors"/>
    <property type="match status" value="1"/>
</dbReference>
<feature type="region of interest" description="Disordered" evidence="6">
    <location>
        <begin position="108"/>
        <end position="129"/>
    </location>
</feature>
<evidence type="ECO:0000256" key="1">
    <source>
        <dbReference type="ARBA" id="ARBA00010641"/>
    </source>
</evidence>
<dbReference type="InterPro" id="IPR013249">
    <property type="entry name" value="RNA_pol_sigma70_r4_t2"/>
</dbReference>
<sequence length="203" mass="22923">MRIADLEREESSGEHQESTASILLRARDGDGAARETLAGRYLPVLRRWAHGRLPRAARDLVDTDDLVQSAVAKALLRLDSFEPRGEGAFLAYLRQILLNKVRDHARRAKRRPQHEALNEELHADSRSPLEEAIGRESLDRYESALNQLTDTQKQAVILRLELGFRYREIAEAIGSPTPSAARFLVARGLAHLSRIMRENDEGK</sequence>
<dbReference type="SUPFAM" id="SSF88946">
    <property type="entry name" value="Sigma2 domain of RNA polymerase sigma factors"/>
    <property type="match status" value="1"/>
</dbReference>
<keyword evidence="3" id="KW-0731">Sigma factor</keyword>
<dbReference type="InterPro" id="IPR039425">
    <property type="entry name" value="RNA_pol_sigma-70-like"/>
</dbReference>
<evidence type="ECO:0000256" key="3">
    <source>
        <dbReference type="ARBA" id="ARBA00023082"/>
    </source>
</evidence>
<dbReference type="InterPro" id="IPR036388">
    <property type="entry name" value="WH-like_DNA-bd_sf"/>
</dbReference>
<dbReference type="GO" id="GO:0003677">
    <property type="term" value="F:DNA binding"/>
    <property type="evidence" value="ECO:0007669"/>
    <property type="project" value="UniProtKB-KW"/>
</dbReference>
<dbReference type="Pfam" id="PF08281">
    <property type="entry name" value="Sigma70_r4_2"/>
    <property type="match status" value="1"/>
</dbReference>
<feature type="compositionally biased region" description="Basic and acidic residues" evidence="6">
    <location>
        <begin position="113"/>
        <end position="129"/>
    </location>
</feature>
<evidence type="ECO:0000256" key="2">
    <source>
        <dbReference type="ARBA" id="ARBA00023015"/>
    </source>
</evidence>
<comment type="similarity">
    <text evidence="1">Belongs to the sigma-70 factor family. ECF subfamily.</text>
</comment>
<dbReference type="GO" id="GO:0006352">
    <property type="term" value="P:DNA-templated transcription initiation"/>
    <property type="evidence" value="ECO:0007669"/>
    <property type="project" value="InterPro"/>
</dbReference>
<dbReference type="PANTHER" id="PTHR43133">
    <property type="entry name" value="RNA POLYMERASE ECF-TYPE SIGMA FACTO"/>
    <property type="match status" value="1"/>
</dbReference>
<feature type="domain" description="RNA polymerase sigma factor 70 region 4 type 2" evidence="8">
    <location>
        <begin position="139"/>
        <end position="192"/>
    </location>
</feature>
<dbReference type="InterPro" id="IPR014284">
    <property type="entry name" value="RNA_pol_sigma-70_dom"/>
</dbReference>
<keyword evidence="4" id="KW-0238">DNA-binding</keyword>
<dbReference type="InterPro" id="IPR013325">
    <property type="entry name" value="RNA_pol_sigma_r2"/>
</dbReference>
<comment type="caution">
    <text evidence="9">The sequence shown here is derived from an EMBL/GenBank/DDBJ whole genome shotgun (WGS) entry which is preliminary data.</text>
</comment>
<accession>A0A538S7G7</accession>
<dbReference type="Gene3D" id="1.10.1740.10">
    <property type="match status" value="1"/>
</dbReference>
<dbReference type="InterPro" id="IPR007627">
    <property type="entry name" value="RNA_pol_sigma70_r2"/>
</dbReference>
<dbReference type="Pfam" id="PF04542">
    <property type="entry name" value="Sigma70_r2"/>
    <property type="match status" value="1"/>
</dbReference>
<dbReference type="NCBIfam" id="TIGR02937">
    <property type="entry name" value="sigma70-ECF"/>
    <property type="match status" value="1"/>
</dbReference>
<dbReference type="GO" id="GO:0016987">
    <property type="term" value="F:sigma factor activity"/>
    <property type="evidence" value="ECO:0007669"/>
    <property type="project" value="UniProtKB-KW"/>
</dbReference>
<dbReference type="AlphaFoldDB" id="A0A538S7G7"/>
<gene>
    <name evidence="9" type="ORF">E6K71_10305</name>
</gene>
<evidence type="ECO:0000313" key="10">
    <source>
        <dbReference type="Proteomes" id="UP000316292"/>
    </source>
</evidence>
<evidence type="ECO:0000256" key="5">
    <source>
        <dbReference type="ARBA" id="ARBA00023163"/>
    </source>
</evidence>
<evidence type="ECO:0000259" key="7">
    <source>
        <dbReference type="Pfam" id="PF04542"/>
    </source>
</evidence>
<protein>
    <submittedName>
        <fullName evidence="9">Sigma-70 family RNA polymerase sigma factor</fullName>
    </submittedName>
</protein>
<keyword evidence="2" id="KW-0805">Transcription regulation</keyword>
<reference evidence="9 10" key="1">
    <citation type="journal article" date="2019" name="Nat. Microbiol.">
        <title>Mediterranean grassland soil C-N compound turnover is dependent on rainfall and depth, and is mediated by genomically divergent microorganisms.</title>
        <authorList>
            <person name="Diamond S."/>
            <person name="Andeer P.F."/>
            <person name="Li Z."/>
            <person name="Crits-Christoph A."/>
            <person name="Burstein D."/>
            <person name="Anantharaman K."/>
            <person name="Lane K.R."/>
            <person name="Thomas B.C."/>
            <person name="Pan C."/>
            <person name="Northen T.R."/>
            <person name="Banfield J.F."/>
        </authorList>
    </citation>
    <scope>NUCLEOTIDE SEQUENCE [LARGE SCALE GENOMIC DNA]</scope>
    <source>
        <strain evidence="9">WS_1</strain>
    </source>
</reference>
<dbReference type="InterPro" id="IPR013324">
    <property type="entry name" value="RNA_pol_sigma_r3/r4-like"/>
</dbReference>
<dbReference type="EMBL" id="VBOR01000117">
    <property type="protein sequence ID" value="TMQ47304.1"/>
    <property type="molecule type" value="Genomic_DNA"/>
</dbReference>
<feature type="domain" description="RNA polymerase sigma-70 region 2" evidence="7">
    <location>
        <begin position="38"/>
        <end position="111"/>
    </location>
</feature>
<name>A0A538S7G7_UNCEI</name>
<dbReference type="Proteomes" id="UP000316292">
    <property type="component" value="Unassembled WGS sequence"/>
</dbReference>
<evidence type="ECO:0000313" key="9">
    <source>
        <dbReference type="EMBL" id="TMQ47304.1"/>
    </source>
</evidence>
<dbReference type="Gene3D" id="1.10.10.10">
    <property type="entry name" value="Winged helix-like DNA-binding domain superfamily/Winged helix DNA-binding domain"/>
    <property type="match status" value="1"/>
</dbReference>
<dbReference type="PANTHER" id="PTHR43133:SF8">
    <property type="entry name" value="RNA POLYMERASE SIGMA FACTOR HI_1459-RELATED"/>
    <property type="match status" value="1"/>
</dbReference>
<keyword evidence="5" id="KW-0804">Transcription</keyword>
<evidence type="ECO:0000256" key="4">
    <source>
        <dbReference type="ARBA" id="ARBA00023125"/>
    </source>
</evidence>
<proteinExistence type="inferred from homology"/>
<evidence type="ECO:0000259" key="8">
    <source>
        <dbReference type="Pfam" id="PF08281"/>
    </source>
</evidence>
<organism evidence="9 10">
    <name type="scientific">Eiseniibacteriota bacterium</name>
    <dbReference type="NCBI Taxonomy" id="2212470"/>
    <lineage>
        <taxon>Bacteria</taxon>
        <taxon>Candidatus Eiseniibacteriota</taxon>
    </lineage>
</organism>